<name>A0ABR4NT28_9SACH</name>
<organism evidence="7 8">
    <name type="scientific">Nakaseomyces bracarensis</name>
    <dbReference type="NCBI Taxonomy" id="273131"/>
    <lineage>
        <taxon>Eukaryota</taxon>
        <taxon>Fungi</taxon>
        <taxon>Dikarya</taxon>
        <taxon>Ascomycota</taxon>
        <taxon>Saccharomycotina</taxon>
        <taxon>Saccharomycetes</taxon>
        <taxon>Saccharomycetales</taxon>
        <taxon>Saccharomycetaceae</taxon>
        <taxon>Nakaseomyces</taxon>
    </lineage>
</organism>
<feature type="region of interest" description="Disordered" evidence="6">
    <location>
        <begin position="1"/>
        <end position="80"/>
    </location>
</feature>
<feature type="compositionally biased region" description="Basic and acidic residues" evidence="6">
    <location>
        <begin position="46"/>
        <end position="57"/>
    </location>
</feature>
<feature type="compositionally biased region" description="Basic residues" evidence="6">
    <location>
        <begin position="130"/>
        <end position="142"/>
    </location>
</feature>
<evidence type="ECO:0000256" key="1">
    <source>
        <dbReference type="ARBA" id="ARBA00003777"/>
    </source>
</evidence>
<evidence type="ECO:0000256" key="4">
    <source>
        <dbReference type="ARBA" id="ARBA00022664"/>
    </source>
</evidence>
<keyword evidence="5" id="KW-0508">mRNA splicing</keyword>
<evidence type="ECO:0000256" key="3">
    <source>
        <dbReference type="ARBA" id="ARBA00020693"/>
    </source>
</evidence>
<comment type="function">
    <text evidence="1">Involved in pre-mRNA splicing.</text>
</comment>
<feature type="compositionally biased region" description="Basic and acidic residues" evidence="6">
    <location>
        <begin position="70"/>
        <end position="80"/>
    </location>
</feature>
<gene>
    <name evidence="7" type="ORF">RNJ44_00153</name>
</gene>
<keyword evidence="4" id="KW-0507">mRNA processing</keyword>
<comment type="caution">
    <text evidence="7">The sequence shown here is derived from an EMBL/GenBank/DDBJ whole genome shotgun (WGS) entry which is preliminary data.</text>
</comment>
<protein>
    <recommendedName>
        <fullName evidence="3">Pre-mRNA-splicing factor CWC15</fullName>
    </recommendedName>
</protein>
<evidence type="ECO:0000256" key="5">
    <source>
        <dbReference type="ARBA" id="ARBA00023187"/>
    </source>
</evidence>
<proteinExistence type="inferred from homology"/>
<dbReference type="PANTHER" id="PTHR12718:SF2">
    <property type="entry name" value="SPLICEOSOME-ASSOCIATED PROTEIN CWC15 HOMOLOG"/>
    <property type="match status" value="1"/>
</dbReference>
<feature type="region of interest" description="Disordered" evidence="6">
    <location>
        <begin position="119"/>
        <end position="162"/>
    </location>
</feature>
<evidence type="ECO:0000313" key="7">
    <source>
        <dbReference type="EMBL" id="KAL3231618.1"/>
    </source>
</evidence>
<evidence type="ECO:0000256" key="6">
    <source>
        <dbReference type="SAM" id="MobiDB-lite"/>
    </source>
</evidence>
<dbReference type="PANTHER" id="PTHR12718">
    <property type="entry name" value="CELL CYCLE CONTROL PROTEIN CWF15"/>
    <property type="match status" value="1"/>
</dbReference>
<dbReference type="EMBL" id="JBEVYD010000006">
    <property type="protein sequence ID" value="KAL3231618.1"/>
    <property type="molecule type" value="Genomic_DNA"/>
</dbReference>
<feature type="compositionally biased region" description="Basic and acidic residues" evidence="6">
    <location>
        <begin position="150"/>
        <end position="162"/>
    </location>
</feature>
<keyword evidence="8" id="KW-1185">Reference proteome</keyword>
<sequence length="162" mass="18315">MTTSHRPQLEARSGAKTQNYTPTATQHARLLPGHTKLKTRKRQATHSHDKQDNRTDGQDAAQDAGQGDGHFTEQEDGRIARPGDTRLALVGSAHEISHFGDDLRIKEEVKVKQEVDDIRPSWTGGTAFSRKNRVSKKQKKKKFTNDTVQSEEHKQFLDKHVK</sequence>
<evidence type="ECO:0000313" key="8">
    <source>
        <dbReference type="Proteomes" id="UP001623330"/>
    </source>
</evidence>
<dbReference type="Pfam" id="PF04889">
    <property type="entry name" value="Cwf_Cwc_15"/>
    <property type="match status" value="1"/>
</dbReference>
<comment type="similarity">
    <text evidence="2">Belongs to the CWC15 family.</text>
</comment>
<evidence type="ECO:0000256" key="2">
    <source>
        <dbReference type="ARBA" id="ARBA00006644"/>
    </source>
</evidence>
<feature type="compositionally biased region" description="Polar residues" evidence="6">
    <location>
        <begin position="15"/>
        <end position="26"/>
    </location>
</feature>
<accession>A0ABR4NT28</accession>
<dbReference type="InterPro" id="IPR006973">
    <property type="entry name" value="Cwf_Cwc_15"/>
</dbReference>
<dbReference type="Proteomes" id="UP001623330">
    <property type="component" value="Unassembled WGS sequence"/>
</dbReference>
<reference evidence="7 8" key="1">
    <citation type="submission" date="2024-05" db="EMBL/GenBank/DDBJ databases">
        <title>Long read based assembly of the Candida bracarensis genome reveals expanded adhesin content.</title>
        <authorList>
            <person name="Marcet-Houben M."/>
            <person name="Ksiezopolska E."/>
            <person name="Gabaldon T."/>
        </authorList>
    </citation>
    <scope>NUCLEOTIDE SEQUENCE [LARGE SCALE GENOMIC DNA]</scope>
    <source>
        <strain evidence="7 8">CBM6</strain>
    </source>
</reference>
<feature type="compositionally biased region" description="Basic residues" evidence="6">
    <location>
        <begin position="35"/>
        <end position="45"/>
    </location>
</feature>